<evidence type="ECO:0000313" key="1">
    <source>
        <dbReference type="EMBL" id="KAI8554072.1"/>
    </source>
</evidence>
<proteinExistence type="predicted"/>
<accession>A0ACC0NMT2</accession>
<protein>
    <submittedName>
        <fullName evidence="1">Uncharacterized protein</fullName>
    </submittedName>
</protein>
<keyword evidence="2" id="KW-1185">Reference proteome</keyword>
<comment type="caution">
    <text evidence="1">The sequence shown here is derived from an EMBL/GenBank/DDBJ whole genome shotgun (WGS) entry which is preliminary data.</text>
</comment>
<evidence type="ECO:0000313" key="2">
    <source>
        <dbReference type="Proteomes" id="UP001062846"/>
    </source>
</evidence>
<dbReference type="Proteomes" id="UP001062846">
    <property type="component" value="Chromosome 5"/>
</dbReference>
<reference evidence="1" key="1">
    <citation type="submission" date="2022-02" db="EMBL/GenBank/DDBJ databases">
        <title>Plant Genome Project.</title>
        <authorList>
            <person name="Zhang R.-G."/>
        </authorList>
    </citation>
    <scope>NUCLEOTIDE SEQUENCE</scope>
    <source>
        <strain evidence="1">AT1</strain>
    </source>
</reference>
<name>A0ACC0NMT2_RHOML</name>
<organism evidence="1 2">
    <name type="scientific">Rhododendron molle</name>
    <name type="common">Chinese azalea</name>
    <name type="synonym">Azalea mollis</name>
    <dbReference type="NCBI Taxonomy" id="49168"/>
    <lineage>
        <taxon>Eukaryota</taxon>
        <taxon>Viridiplantae</taxon>
        <taxon>Streptophyta</taxon>
        <taxon>Embryophyta</taxon>
        <taxon>Tracheophyta</taxon>
        <taxon>Spermatophyta</taxon>
        <taxon>Magnoliopsida</taxon>
        <taxon>eudicotyledons</taxon>
        <taxon>Gunneridae</taxon>
        <taxon>Pentapetalae</taxon>
        <taxon>asterids</taxon>
        <taxon>Ericales</taxon>
        <taxon>Ericaceae</taxon>
        <taxon>Ericoideae</taxon>
        <taxon>Rhodoreae</taxon>
        <taxon>Rhododendron</taxon>
    </lineage>
</organism>
<dbReference type="EMBL" id="CM046392">
    <property type="protein sequence ID" value="KAI8554072.1"/>
    <property type="molecule type" value="Genomic_DNA"/>
</dbReference>
<sequence length="114" mass="12323">MTLELGMQEQGGEHVGGEAQSDEAHLGNNQNKEEIDHLGPLLLNGPVVIGSENNIRASQLHGTINLQVELPLALARKEIRSKRLEESWSVGESDSGVESCIPAQEAKGRTEESQ</sequence>
<gene>
    <name evidence="1" type="ORF">RHMOL_Rhmol05G0069100</name>
</gene>